<evidence type="ECO:0000313" key="4">
    <source>
        <dbReference type="EMBL" id="CAF3467168.1"/>
    </source>
</evidence>
<dbReference type="EMBL" id="CAJNYV010001640">
    <property type="protein sequence ID" value="CAF3430430.1"/>
    <property type="molecule type" value="Genomic_DNA"/>
</dbReference>
<name>A0A817UUY4_9BILA</name>
<dbReference type="OrthoDB" id="42525at2759"/>
<dbReference type="EMBL" id="CAJNYT010002403">
    <property type="protein sequence ID" value="CAF3467168.1"/>
    <property type="molecule type" value="Genomic_DNA"/>
</dbReference>
<organism evidence="2 5">
    <name type="scientific">Rotaria socialis</name>
    <dbReference type="NCBI Taxonomy" id="392032"/>
    <lineage>
        <taxon>Eukaryota</taxon>
        <taxon>Metazoa</taxon>
        <taxon>Spiralia</taxon>
        <taxon>Gnathifera</taxon>
        <taxon>Rotifera</taxon>
        <taxon>Eurotatoria</taxon>
        <taxon>Bdelloidea</taxon>
        <taxon>Philodinida</taxon>
        <taxon>Philodinidae</taxon>
        <taxon>Rotaria</taxon>
    </lineage>
</organism>
<evidence type="ECO:0008006" key="6">
    <source>
        <dbReference type="Google" id="ProtNLM"/>
    </source>
</evidence>
<gene>
    <name evidence="4" type="ORF">GRG538_LOCUS15378</name>
    <name evidence="3" type="ORF">KIK155_LOCUS10769</name>
    <name evidence="2" type="ORF">TIS948_LOCUS21486</name>
</gene>
<dbReference type="AlphaFoldDB" id="A0A817UUY4"/>
<proteinExistence type="predicted"/>
<evidence type="ECO:0000313" key="3">
    <source>
        <dbReference type="EMBL" id="CAF3430430.1"/>
    </source>
</evidence>
<reference evidence="2" key="1">
    <citation type="submission" date="2021-02" db="EMBL/GenBank/DDBJ databases">
        <authorList>
            <person name="Nowell W R."/>
        </authorList>
    </citation>
    <scope>NUCLEOTIDE SEQUENCE</scope>
</reference>
<comment type="caution">
    <text evidence="2">The sequence shown here is derived from an EMBL/GenBank/DDBJ whole genome shotgun (WGS) entry which is preliminary data.</text>
</comment>
<dbReference type="EMBL" id="CAJNXB010003709">
    <property type="protein sequence ID" value="CAF3332412.1"/>
    <property type="molecule type" value="Genomic_DNA"/>
</dbReference>
<evidence type="ECO:0000313" key="5">
    <source>
        <dbReference type="Proteomes" id="UP000663825"/>
    </source>
</evidence>
<accession>A0A817UUY4</accession>
<evidence type="ECO:0000256" key="1">
    <source>
        <dbReference type="SAM" id="SignalP"/>
    </source>
</evidence>
<dbReference type="InterPro" id="IPR015987">
    <property type="entry name" value="UCP022704"/>
</dbReference>
<dbReference type="Pfam" id="PF07081">
    <property type="entry name" value="DUF1349"/>
    <property type="match status" value="1"/>
</dbReference>
<dbReference type="Proteomes" id="UP000663865">
    <property type="component" value="Unassembled WGS sequence"/>
</dbReference>
<protein>
    <recommendedName>
        <fullName evidence="6">DUF1349 domain-containing protein</fullName>
    </recommendedName>
</protein>
<feature type="chain" id="PRO_5036232249" description="DUF1349 domain-containing protein" evidence="1">
    <location>
        <begin position="19"/>
        <end position="215"/>
    </location>
</feature>
<dbReference type="SUPFAM" id="SSF49899">
    <property type="entry name" value="Concanavalin A-like lectins/glucanases"/>
    <property type="match status" value="1"/>
</dbReference>
<dbReference type="PANTHER" id="PTHR35332">
    <property type="entry name" value="REGULATION OF ENOLASE PROTEIN 1"/>
    <property type="match status" value="1"/>
</dbReference>
<keyword evidence="1" id="KW-0732">Signal</keyword>
<dbReference type="PIRSF" id="PIRSF022704">
    <property type="entry name" value="UCP022704"/>
    <property type="match status" value="1"/>
</dbReference>
<dbReference type="Proteomes" id="UP000663825">
    <property type="component" value="Unassembled WGS sequence"/>
</dbReference>
<dbReference type="PANTHER" id="PTHR35332:SF2">
    <property type="entry name" value="REGULATION OF ENOLASE PROTEIN 1"/>
    <property type="match status" value="1"/>
</dbReference>
<evidence type="ECO:0000313" key="2">
    <source>
        <dbReference type="EMBL" id="CAF3332412.1"/>
    </source>
</evidence>
<sequence length="215" mass="24623">MVLYTLLTILICIDGTSSSSKQTTAESYSWYNEPAKWSSNSSNSFVHTDGNTGFWRKTYYGLERDNGHFYYRSMDAEQSFTATVNLEADYKVLYDQAGLMIRNDAYNWLKCGTEYVDGRYHASVVVTVNGWSDWSLVPLEKPPSPFRLRVKREREAIHVEYGEGENGPFKIMRLAYLPLVKKTRTIMVGIMCASPNEESDGFDVIFDQLNITKHS</sequence>
<feature type="signal peptide" evidence="1">
    <location>
        <begin position="1"/>
        <end position="18"/>
    </location>
</feature>
<dbReference type="InterPro" id="IPR013320">
    <property type="entry name" value="ConA-like_dom_sf"/>
</dbReference>
<dbReference type="Proteomes" id="UP000663872">
    <property type="component" value="Unassembled WGS sequence"/>
</dbReference>
<dbReference type="InterPro" id="IPR009784">
    <property type="entry name" value="DUF1349"/>
</dbReference>
<dbReference type="Gene3D" id="2.60.120.200">
    <property type="match status" value="1"/>
</dbReference>